<keyword evidence="1" id="KW-0645">Protease</keyword>
<dbReference type="Gene3D" id="1.10.8.60">
    <property type="match status" value="1"/>
</dbReference>
<dbReference type="GO" id="GO:0016887">
    <property type="term" value="F:ATP hydrolysis activity"/>
    <property type="evidence" value="ECO:0007669"/>
    <property type="project" value="InterPro"/>
</dbReference>
<dbReference type="EMBL" id="MN739606">
    <property type="protein sequence ID" value="QHT15335.1"/>
    <property type="molecule type" value="Genomic_DNA"/>
</dbReference>
<dbReference type="InterPro" id="IPR027417">
    <property type="entry name" value="P-loop_NTPase"/>
</dbReference>
<dbReference type="GO" id="GO:0006508">
    <property type="term" value="P:proteolysis"/>
    <property type="evidence" value="ECO:0007669"/>
    <property type="project" value="UniProtKB-KW"/>
</dbReference>
<name>A0A6C0DIF8_9ZZZZ</name>
<dbReference type="GO" id="GO:0005524">
    <property type="term" value="F:ATP binding"/>
    <property type="evidence" value="ECO:0007669"/>
    <property type="project" value="UniProtKB-KW"/>
</dbReference>
<dbReference type="GO" id="GO:0030163">
    <property type="term" value="P:protein catabolic process"/>
    <property type="evidence" value="ECO:0007669"/>
    <property type="project" value="InterPro"/>
</dbReference>
<evidence type="ECO:0000256" key="4">
    <source>
        <dbReference type="ARBA" id="ARBA00022825"/>
    </source>
</evidence>
<dbReference type="SMART" id="SM00382">
    <property type="entry name" value="AAA"/>
    <property type="match status" value="1"/>
</dbReference>
<dbReference type="Pfam" id="PF22667">
    <property type="entry name" value="Lon_lid"/>
    <property type="match status" value="1"/>
</dbReference>
<dbReference type="Pfam" id="PF05362">
    <property type="entry name" value="Lon_C"/>
    <property type="match status" value="1"/>
</dbReference>
<dbReference type="Gene3D" id="3.40.50.300">
    <property type="entry name" value="P-loop containing nucleotide triphosphate hydrolases"/>
    <property type="match status" value="1"/>
</dbReference>
<dbReference type="AlphaFoldDB" id="A0A6C0DIF8"/>
<keyword evidence="3" id="KW-0378">Hydrolase</keyword>
<dbReference type="PANTHER" id="PTHR10046">
    <property type="entry name" value="ATP DEPENDENT LON PROTEASE FAMILY MEMBER"/>
    <property type="match status" value="1"/>
</dbReference>
<dbReference type="SUPFAM" id="SSF54211">
    <property type="entry name" value="Ribosomal protein S5 domain 2-like"/>
    <property type="match status" value="1"/>
</dbReference>
<dbReference type="InterPro" id="IPR027065">
    <property type="entry name" value="Lon_Prtase"/>
</dbReference>
<protein>
    <recommendedName>
        <fullName evidence="6">Lon proteolytic domain-containing protein</fullName>
    </recommendedName>
</protein>
<evidence type="ECO:0000256" key="5">
    <source>
        <dbReference type="ARBA" id="ARBA00022840"/>
    </source>
</evidence>
<evidence type="ECO:0000256" key="2">
    <source>
        <dbReference type="ARBA" id="ARBA00022741"/>
    </source>
</evidence>
<proteinExistence type="predicted"/>
<sequence length="1083" mass="124414">MKNNQSKNINSKHKTDILGIIEKKVQSFREITQKTILHVQKNKTYDILGISEVNNCINSLSSLNDKINSFVEKINTIETEEVITNLQNINNDLSSILKNYGTETLEDLLLICFGNTSTSDVDIHKYDLLKRYFHPTGYRILNNKIEKTGGVSGVETSTTSGSKKNNVNYIDETFENNKHLDCLDLSLQFKQFHMKVYGIKVYIINSEINKSLIIYGYLDDVNIKFMSNKYINVKIKNIRENAPKDELFDLEKSCFASMIHSLTLKDILIHEHQEIYNKYIGYNTNIKTLKQKTLLQMVKDFVNSDLYSKRNVLIQFLVNSYNNYENKYNSYLLYDLLSNDSNNSIDTQEQIILFDSFPWSIKDSFREAMKKTIQYTNDLSNFDINKIPLEQQICLLKANEVVKEKAMIKLKEIKSKSEDSGSKARQYLDGLLKVPFNVYKKEPIMYLMDQIKQEFSLIIQNGNVLHECQIPVKETYTSIEIKKYTLKLKEKLTSFTENYEKMKNKLSTMDKTSLVNFIIKVNKFINVNNLCIEKVKYINKKKEELKDTINEFFDSYIDEHSQIINEFILSEILETNNAILKKIKDIESLFQKINGYICEVKNILNSSVHGHEKAKKQVERIIGQWINGEQQGYCFGFEGPPGLGKTTLAKYGLSNCLKDDAGVSRPFAMIQMGGDSNGSTLHGHNYTYVGSTWGGIVQILMDKKCMNPIIFIDELDKISKTEHGKEIVGILTHLLDSTQNDCFQDKYFSGIDLDLSKALFILSYNDVDSIDKILLDRIHRIKFTNLSVEDKLVICNTYMLPEVYKKMGLVDMIKISDDVLKFIIENYTCEAGVRKLKEILFEMVGEINLDVLKNSQVDYDFPINITIEDIKTKYFKDKRENTYKKIHDKSEVGVINCLWANNLGMGGILPTNVKFFPSGKYLDLKLTGLLDEMMKESMHIALTLAYNLTPDDKKIQLREKYDGEHKYGLHIHSGDGSINKSGTSAGIAITICLYSILNNIKIKNTFGVTGEANLDGSVNEIGALNYKFIGGIKAGITSFIFPQENMKDYEDFMEKYKDTELIKGIHFYPISHINEAFELILDK</sequence>
<organism evidence="7">
    <name type="scientific">viral metagenome</name>
    <dbReference type="NCBI Taxonomy" id="1070528"/>
    <lineage>
        <taxon>unclassified sequences</taxon>
        <taxon>metagenomes</taxon>
        <taxon>organismal metagenomes</taxon>
    </lineage>
</organism>
<dbReference type="GO" id="GO:0004252">
    <property type="term" value="F:serine-type endopeptidase activity"/>
    <property type="evidence" value="ECO:0007669"/>
    <property type="project" value="InterPro"/>
</dbReference>
<evidence type="ECO:0000256" key="1">
    <source>
        <dbReference type="ARBA" id="ARBA00022670"/>
    </source>
</evidence>
<reference evidence="7" key="1">
    <citation type="journal article" date="2020" name="Nature">
        <title>Giant virus diversity and host interactions through global metagenomics.</title>
        <authorList>
            <person name="Schulz F."/>
            <person name="Roux S."/>
            <person name="Paez-Espino D."/>
            <person name="Jungbluth S."/>
            <person name="Walsh D.A."/>
            <person name="Denef V.J."/>
            <person name="McMahon K.D."/>
            <person name="Konstantinidis K.T."/>
            <person name="Eloe-Fadrosh E.A."/>
            <person name="Kyrpides N.C."/>
            <person name="Woyke T."/>
        </authorList>
    </citation>
    <scope>NUCLEOTIDE SEQUENCE</scope>
    <source>
        <strain evidence="7">GVMAG-M-3300023174-144</strain>
    </source>
</reference>
<dbReference type="PROSITE" id="PS51786">
    <property type="entry name" value="LON_PROTEOLYTIC"/>
    <property type="match status" value="1"/>
</dbReference>
<dbReference type="Gene3D" id="3.30.230.10">
    <property type="match status" value="1"/>
</dbReference>
<keyword evidence="2" id="KW-0547">Nucleotide-binding</keyword>
<dbReference type="SUPFAM" id="SSF52540">
    <property type="entry name" value="P-loop containing nucleoside triphosphate hydrolases"/>
    <property type="match status" value="1"/>
</dbReference>
<accession>A0A6C0DIF8</accession>
<dbReference type="InterPro" id="IPR003959">
    <property type="entry name" value="ATPase_AAA_core"/>
</dbReference>
<evidence type="ECO:0000256" key="3">
    <source>
        <dbReference type="ARBA" id="ARBA00022801"/>
    </source>
</evidence>
<dbReference type="InterPro" id="IPR054594">
    <property type="entry name" value="Lon_lid"/>
</dbReference>
<keyword evidence="4" id="KW-0720">Serine protease</keyword>
<evidence type="ECO:0000313" key="7">
    <source>
        <dbReference type="EMBL" id="QHT15335.1"/>
    </source>
</evidence>
<dbReference type="InterPro" id="IPR003593">
    <property type="entry name" value="AAA+_ATPase"/>
</dbReference>
<evidence type="ECO:0000259" key="6">
    <source>
        <dbReference type="PROSITE" id="PS51786"/>
    </source>
</evidence>
<dbReference type="InterPro" id="IPR014721">
    <property type="entry name" value="Ribsml_uS5_D2-typ_fold_subgr"/>
</dbReference>
<dbReference type="Pfam" id="PF00004">
    <property type="entry name" value="AAA"/>
    <property type="match status" value="1"/>
</dbReference>
<dbReference type="InterPro" id="IPR008269">
    <property type="entry name" value="Lon_proteolytic"/>
</dbReference>
<keyword evidence="5" id="KW-0067">ATP-binding</keyword>
<dbReference type="GO" id="GO:0004176">
    <property type="term" value="F:ATP-dependent peptidase activity"/>
    <property type="evidence" value="ECO:0007669"/>
    <property type="project" value="InterPro"/>
</dbReference>
<dbReference type="PRINTS" id="PR00830">
    <property type="entry name" value="ENDOLAPTASE"/>
</dbReference>
<feature type="domain" description="Lon proteolytic" evidence="6">
    <location>
        <begin position="889"/>
        <end position="1083"/>
    </location>
</feature>
<dbReference type="InterPro" id="IPR020568">
    <property type="entry name" value="Ribosomal_Su5_D2-typ_SF"/>
</dbReference>